<dbReference type="AlphaFoldDB" id="A0A1Q5PPR2"/>
<sequence length="174" mass="20424">MWKITAPIPKAQIEKILTDRLDLLVGKADFQQARQTIPKAAYPDKVLKGWIEYRDTAPKINVKYINQFQYLGQRRLGGNQTEFYLEETVKGVSPDDQSERWNYHAFIYDFKDPQNPVLVEKPLLQAPDWIVWQEAPENWVYQSAQKRFCNFQKHLKQQGKTHKLNICGEESEAV</sequence>
<dbReference type="EMBL" id="MQSV01000001">
    <property type="protein sequence ID" value="OKL49588.1"/>
    <property type="molecule type" value="Genomic_DNA"/>
</dbReference>
<protein>
    <submittedName>
        <fullName evidence="1">Uncharacterized protein</fullName>
    </submittedName>
</protein>
<comment type="caution">
    <text evidence="1">The sequence shown here is derived from an EMBL/GenBank/DDBJ whole genome shotgun (WGS) entry which is preliminary data.</text>
</comment>
<dbReference type="RefSeq" id="WP_073708479.1">
    <property type="nucleotide sequence ID" value="NZ_MQSV01000001.1"/>
</dbReference>
<reference evidence="1 2" key="1">
    <citation type="submission" date="2016-11" db="EMBL/GenBank/DDBJ databases">
        <title>Actinomyces gypaetusis sp. nov. isolated from the vulture Gypaetus barbatus in Qinghai Tibet Plateau China.</title>
        <authorList>
            <person name="Meng X."/>
        </authorList>
    </citation>
    <scope>NUCLEOTIDE SEQUENCE [LARGE SCALE GENOMIC DNA]</scope>
    <source>
        <strain evidence="1 2">VUL4_2</strain>
    </source>
</reference>
<gene>
    <name evidence="1" type="ORF">BSR29_01115</name>
</gene>
<organism evidence="1 2">
    <name type="scientific">Boudabousia liubingyangii</name>
    <dbReference type="NCBI Taxonomy" id="1921764"/>
    <lineage>
        <taxon>Bacteria</taxon>
        <taxon>Bacillati</taxon>
        <taxon>Actinomycetota</taxon>
        <taxon>Actinomycetes</taxon>
        <taxon>Actinomycetales</taxon>
        <taxon>Actinomycetaceae</taxon>
        <taxon>Boudabousia</taxon>
    </lineage>
</organism>
<keyword evidence="2" id="KW-1185">Reference proteome</keyword>
<name>A0A1Q5PPR2_9ACTO</name>
<evidence type="ECO:0000313" key="2">
    <source>
        <dbReference type="Proteomes" id="UP000186785"/>
    </source>
</evidence>
<dbReference type="Proteomes" id="UP000186785">
    <property type="component" value="Unassembled WGS sequence"/>
</dbReference>
<accession>A0A1Q5PPR2</accession>
<proteinExistence type="predicted"/>
<evidence type="ECO:0000313" key="1">
    <source>
        <dbReference type="EMBL" id="OKL49588.1"/>
    </source>
</evidence>